<dbReference type="Gene3D" id="1.10.760.10">
    <property type="entry name" value="Cytochrome c-like domain"/>
    <property type="match status" value="1"/>
</dbReference>
<evidence type="ECO:0000259" key="5">
    <source>
        <dbReference type="PROSITE" id="PS51007"/>
    </source>
</evidence>
<dbReference type="GO" id="GO:0046872">
    <property type="term" value="F:metal ion binding"/>
    <property type="evidence" value="ECO:0007669"/>
    <property type="project" value="UniProtKB-KW"/>
</dbReference>
<evidence type="ECO:0000256" key="3">
    <source>
        <dbReference type="ARBA" id="ARBA00023004"/>
    </source>
</evidence>
<protein>
    <submittedName>
        <fullName evidence="6 7">Cytochrome C</fullName>
    </submittedName>
</protein>
<dbReference type="GO" id="GO:0020037">
    <property type="term" value="F:heme binding"/>
    <property type="evidence" value="ECO:0007669"/>
    <property type="project" value="InterPro"/>
</dbReference>
<evidence type="ECO:0000313" key="7">
    <source>
        <dbReference type="EMBL" id="SNV12737.1"/>
    </source>
</evidence>
<keyword evidence="1 4" id="KW-0349">Heme</keyword>
<keyword evidence="8" id="KW-1185">Reference proteome</keyword>
<evidence type="ECO:0000313" key="9">
    <source>
        <dbReference type="Proteomes" id="UP000215539"/>
    </source>
</evidence>
<dbReference type="Proteomes" id="UP000215539">
    <property type="component" value="Chromosome 1"/>
</dbReference>
<dbReference type="PANTHER" id="PTHR40394:SF2">
    <property type="entry name" value="QUINOL:CYTOCHROME C OXIDOREDUCTASE MEMBRANE PROTEIN"/>
    <property type="match status" value="1"/>
</dbReference>
<dbReference type="InterPro" id="IPR009056">
    <property type="entry name" value="Cyt_c-like_dom"/>
</dbReference>
<dbReference type="EMBL" id="LT906449">
    <property type="protein sequence ID" value="SNV12737.1"/>
    <property type="molecule type" value="Genomic_DNA"/>
</dbReference>
<feature type="domain" description="Cytochrome c" evidence="5">
    <location>
        <begin position="101"/>
        <end position="184"/>
    </location>
</feature>
<dbReference type="RefSeq" id="WP_066427730.1">
    <property type="nucleotide sequence ID" value="NZ_CP014227.1"/>
</dbReference>
<reference evidence="6 8" key="1">
    <citation type="submission" date="2016-02" db="EMBL/GenBank/DDBJ databases">
        <authorList>
            <person name="Holder M.E."/>
            <person name="Ajami N.J."/>
            <person name="Petrosino J.F."/>
        </authorList>
    </citation>
    <scope>NUCLEOTIDE SEQUENCE [LARGE SCALE GENOMIC DNA]</scope>
    <source>
        <strain evidence="6 8">CCUG 32990</strain>
    </source>
</reference>
<evidence type="ECO:0000313" key="6">
    <source>
        <dbReference type="EMBL" id="AMD84199.1"/>
    </source>
</evidence>
<accession>A0AAX2H094</accession>
<dbReference type="EMBL" id="CP014227">
    <property type="protein sequence ID" value="AMD84199.1"/>
    <property type="molecule type" value="Genomic_DNA"/>
</dbReference>
<sequence length="190" mass="21051">MNKRFHIVIYGVFALALGACTNREQPKGQYTPDMAESAAYSTYEPIPKGVVPNNTEAQLPPEHTVSRGALPYPYPNTAEGYNAARDSLINPLAKEVAQKPELLTEGKALYDIYCALCHGVKGDGQGNLVTTEKISGVPAYKMRPITQGSIYHVMYYGRGTMGAFSYQLSEKERWEVVLYVEKLRNDALKP</sequence>
<proteinExistence type="predicted"/>
<dbReference type="Pfam" id="PF13442">
    <property type="entry name" value="Cytochrome_CBB3"/>
    <property type="match status" value="1"/>
</dbReference>
<evidence type="ECO:0000256" key="2">
    <source>
        <dbReference type="ARBA" id="ARBA00022723"/>
    </source>
</evidence>
<dbReference type="PANTHER" id="PTHR40394">
    <property type="entry name" value="LIPOPROTEIN-RELATED"/>
    <property type="match status" value="1"/>
</dbReference>
<gene>
    <name evidence="6" type="ORF">AXF12_00795</name>
    <name evidence="7" type="ORF">SAMEA44541418_01607</name>
</gene>
<evidence type="ECO:0000256" key="1">
    <source>
        <dbReference type="ARBA" id="ARBA00022617"/>
    </source>
</evidence>
<dbReference type="Proteomes" id="UP000065822">
    <property type="component" value="Chromosome"/>
</dbReference>
<reference evidence="7 9" key="2">
    <citation type="submission" date="2017-06" db="EMBL/GenBank/DDBJ databases">
        <authorList>
            <consortium name="Pathogen Informatics"/>
        </authorList>
    </citation>
    <scope>NUCLEOTIDE SEQUENCE [LARGE SCALE GENOMIC DNA]</scope>
    <source>
        <strain evidence="7 9">NCTC12947</strain>
    </source>
</reference>
<dbReference type="KEGG" id="chg:AXF12_00795"/>
<organism evidence="7 9">
    <name type="scientific">Capnocytophaga haemolytica</name>
    <dbReference type="NCBI Taxonomy" id="45243"/>
    <lineage>
        <taxon>Bacteria</taxon>
        <taxon>Pseudomonadati</taxon>
        <taxon>Bacteroidota</taxon>
        <taxon>Flavobacteriia</taxon>
        <taxon>Flavobacteriales</taxon>
        <taxon>Flavobacteriaceae</taxon>
        <taxon>Capnocytophaga</taxon>
    </lineage>
</organism>
<dbReference type="PROSITE" id="PS51007">
    <property type="entry name" value="CYTC"/>
    <property type="match status" value="1"/>
</dbReference>
<keyword evidence="3 4" id="KW-0408">Iron</keyword>
<dbReference type="AlphaFoldDB" id="A0AAX2H094"/>
<dbReference type="GO" id="GO:0009055">
    <property type="term" value="F:electron transfer activity"/>
    <property type="evidence" value="ECO:0007669"/>
    <property type="project" value="InterPro"/>
</dbReference>
<name>A0AAX2H094_9FLAO</name>
<evidence type="ECO:0000256" key="4">
    <source>
        <dbReference type="PROSITE-ProRule" id="PRU00433"/>
    </source>
</evidence>
<dbReference type="InterPro" id="IPR036909">
    <property type="entry name" value="Cyt_c-like_dom_sf"/>
</dbReference>
<dbReference type="PROSITE" id="PS51257">
    <property type="entry name" value="PROKAR_LIPOPROTEIN"/>
    <property type="match status" value="1"/>
</dbReference>
<evidence type="ECO:0000313" key="8">
    <source>
        <dbReference type="Proteomes" id="UP000065822"/>
    </source>
</evidence>
<keyword evidence="2 4" id="KW-0479">Metal-binding</keyword>
<dbReference type="SUPFAM" id="SSF46626">
    <property type="entry name" value="Cytochrome c"/>
    <property type="match status" value="1"/>
</dbReference>